<name>A0A9P5P193_GYMJU</name>
<comment type="caution">
    <text evidence="3">The sequence shown here is derived from an EMBL/GenBank/DDBJ whole genome shotgun (WGS) entry which is preliminary data.</text>
</comment>
<sequence length="176" mass="19946">MPINNPTALVEEFKKSGEFDRLRRELLTQFQQDPSFVAFRESVEDIARKRIANDHERLQYLSSDVVLKELTQEVQRYPIVERAASNILQYEKGSTSSISKDGLEIGTKRTEVTQSSVHQPEKAIQEAHGSNILSEHPPPVGESHEQSLLPTADNPGSSRLKNMLRSQMFEQAINVF</sequence>
<dbReference type="Pfam" id="PF05205">
    <property type="entry name" value="COMPASS-Shg1"/>
    <property type="match status" value="1"/>
</dbReference>
<organism evidence="3 4">
    <name type="scientific">Gymnopilus junonius</name>
    <name type="common">Spectacular rustgill mushroom</name>
    <name type="synonym">Gymnopilus spectabilis subsp. junonius</name>
    <dbReference type="NCBI Taxonomy" id="109634"/>
    <lineage>
        <taxon>Eukaryota</taxon>
        <taxon>Fungi</taxon>
        <taxon>Dikarya</taxon>
        <taxon>Basidiomycota</taxon>
        <taxon>Agaricomycotina</taxon>
        <taxon>Agaricomycetes</taxon>
        <taxon>Agaricomycetidae</taxon>
        <taxon>Agaricales</taxon>
        <taxon>Agaricineae</taxon>
        <taxon>Hymenogastraceae</taxon>
        <taxon>Gymnopilus</taxon>
    </lineage>
</organism>
<evidence type="ECO:0000313" key="4">
    <source>
        <dbReference type="Proteomes" id="UP000724874"/>
    </source>
</evidence>
<evidence type="ECO:0000313" key="3">
    <source>
        <dbReference type="EMBL" id="KAF8913737.1"/>
    </source>
</evidence>
<dbReference type="OrthoDB" id="5579731at2759"/>
<evidence type="ECO:0000256" key="1">
    <source>
        <dbReference type="SAM" id="MobiDB-lite"/>
    </source>
</evidence>
<gene>
    <name evidence="3" type="ORF">CPB84DRAFT_1540</name>
</gene>
<dbReference type="InterPro" id="IPR055264">
    <property type="entry name" value="BOD1/SHG1_dom"/>
</dbReference>
<feature type="compositionally biased region" description="Polar residues" evidence="1">
    <location>
        <begin position="146"/>
        <end position="159"/>
    </location>
</feature>
<accession>A0A9P5P193</accession>
<keyword evidence="4" id="KW-1185">Reference proteome</keyword>
<evidence type="ECO:0000259" key="2">
    <source>
        <dbReference type="Pfam" id="PF05205"/>
    </source>
</evidence>
<feature type="compositionally biased region" description="Basic and acidic residues" evidence="1">
    <location>
        <begin position="101"/>
        <end position="111"/>
    </location>
</feature>
<feature type="domain" description="BOD1/SHG1" evidence="2">
    <location>
        <begin position="9"/>
        <end position="91"/>
    </location>
</feature>
<dbReference type="AlphaFoldDB" id="A0A9P5P193"/>
<reference evidence="3" key="1">
    <citation type="submission" date="2020-11" db="EMBL/GenBank/DDBJ databases">
        <authorList>
            <consortium name="DOE Joint Genome Institute"/>
            <person name="Ahrendt S."/>
            <person name="Riley R."/>
            <person name="Andreopoulos W."/>
            <person name="LaButti K."/>
            <person name="Pangilinan J."/>
            <person name="Ruiz-duenas F.J."/>
            <person name="Barrasa J.M."/>
            <person name="Sanchez-Garcia M."/>
            <person name="Camarero S."/>
            <person name="Miyauchi S."/>
            <person name="Serrano A."/>
            <person name="Linde D."/>
            <person name="Babiker R."/>
            <person name="Drula E."/>
            <person name="Ayuso-Fernandez I."/>
            <person name="Pacheco R."/>
            <person name="Padilla G."/>
            <person name="Ferreira P."/>
            <person name="Barriuso J."/>
            <person name="Kellner H."/>
            <person name="Castanera R."/>
            <person name="Alfaro M."/>
            <person name="Ramirez L."/>
            <person name="Pisabarro A.G."/>
            <person name="Kuo A."/>
            <person name="Tritt A."/>
            <person name="Lipzen A."/>
            <person name="He G."/>
            <person name="Yan M."/>
            <person name="Ng V."/>
            <person name="Cullen D."/>
            <person name="Martin F."/>
            <person name="Rosso M.-N."/>
            <person name="Henrissat B."/>
            <person name="Hibbett D."/>
            <person name="Martinez A.T."/>
            <person name="Grigoriev I.V."/>
        </authorList>
    </citation>
    <scope>NUCLEOTIDE SEQUENCE</scope>
    <source>
        <strain evidence="3">AH 44721</strain>
    </source>
</reference>
<dbReference type="EMBL" id="JADNYJ010000001">
    <property type="protein sequence ID" value="KAF8913737.1"/>
    <property type="molecule type" value="Genomic_DNA"/>
</dbReference>
<dbReference type="Proteomes" id="UP000724874">
    <property type="component" value="Unassembled WGS sequence"/>
</dbReference>
<proteinExistence type="predicted"/>
<feature type="region of interest" description="Disordered" evidence="1">
    <location>
        <begin position="97"/>
        <end position="159"/>
    </location>
</feature>
<protein>
    <recommendedName>
        <fullName evidence="2">BOD1/SHG1 domain-containing protein</fullName>
    </recommendedName>
</protein>